<dbReference type="AlphaFoldDB" id="A0A7J0DAL6"/>
<keyword evidence="3" id="KW-1185">Reference proteome</keyword>
<name>A0A7J0DAL6_9ERIC</name>
<dbReference type="Proteomes" id="UP000585474">
    <property type="component" value="Unassembled WGS sequence"/>
</dbReference>
<organism evidence="2 3">
    <name type="scientific">Actinidia rufa</name>
    <dbReference type="NCBI Taxonomy" id="165716"/>
    <lineage>
        <taxon>Eukaryota</taxon>
        <taxon>Viridiplantae</taxon>
        <taxon>Streptophyta</taxon>
        <taxon>Embryophyta</taxon>
        <taxon>Tracheophyta</taxon>
        <taxon>Spermatophyta</taxon>
        <taxon>Magnoliopsida</taxon>
        <taxon>eudicotyledons</taxon>
        <taxon>Gunneridae</taxon>
        <taxon>Pentapetalae</taxon>
        <taxon>asterids</taxon>
        <taxon>Ericales</taxon>
        <taxon>Actinidiaceae</taxon>
        <taxon>Actinidia</taxon>
    </lineage>
</organism>
<accession>A0A7J0DAL6</accession>
<proteinExistence type="predicted"/>
<protein>
    <submittedName>
        <fullName evidence="2">Uncharacterized protein</fullName>
    </submittedName>
</protein>
<feature type="compositionally biased region" description="Basic and acidic residues" evidence="1">
    <location>
        <begin position="71"/>
        <end position="84"/>
    </location>
</feature>
<reference evidence="3" key="1">
    <citation type="submission" date="2019-07" db="EMBL/GenBank/DDBJ databases">
        <title>De Novo Assembly of kiwifruit Actinidia rufa.</title>
        <authorList>
            <person name="Sugita-Konishi S."/>
            <person name="Sato K."/>
            <person name="Mori E."/>
            <person name="Abe Y."/>
            <person name="Kisaki G."/>
            <person name="Hamano K."/>
            <person name="Suezawa K."/>
            <person name="Otani M."/>
            <person name="Fukuda T."/>
            <person name="Manabe T."/>
            <person name="Gomi K."/>
            <person name="Tabuchi M."/>
            <person name="Akimitsu K."/>
            <person name="Kataoka I."/>
        </authorList>
    </citation>
    <scope>NUCLEOTIDE SEQUENCE [LARGE SCALE GENOMIC DNA]</scope>
    <source>
        <strain evidence="3">cv. Fuchu</strain>
    </source>
</reference>
<dbReference type="EMBL" id="BJWL01000104">
    <property type="protein sequence ID" value="GFS29987.1"/>
    <property type="molecule type" value="Genomic_DNA"/>
</dbReference>
<sequence>MTAGKRAQRRVVEYIERTFERWRSGLFVDGVMGRVHGSRRDPRKDRRESRDGRIDRILVEIDQAKYSTSPKSEEETTLHLRPTDEYLDSGSGELSGDSLARFHAERWTRFTSIKRVRR</sequence>
<feature type="region of interest" description="Disordered" evidence="1">
    <location>
        <begin position="65"/>
        <end position="89"/>
    </location>
</feature>
<evidence type="ECO:0000313" key="2">
    <source>
        <dbReference type="EMBL" id="GFS29987.1"/>
    </source>
</evidence>
<evidence type="ECO:0000313" key="3">
    <source>
        <dbReference type="Proteomes" id="UP000585474"/>
    </source>
</evidence>
<evidence type="ECO:0000256" key="1">
    <source>
        <dbReference type="SAM" id="MobiDB-lite"/>
    </source>
</evidence>
<comment type="caution">
    <text evidence="2">The sequence shown here is derived from an EMBL/GenBank/DDBJ whole genome shotgun (WGS) entry which is preliminary data.</text>
</comment>
<gene>
    <name evidence="2" type="ORF">Acr_00g0009550</name>
</gene>